<keyword evidence="4" id="KW-0949">S-adenosyl-L-methionine</keyword>
<feature type="domain" description="Methyltransferase small" evidence="5">
    <location>
        <begin position="27"/>
        <end position="158"/>
    </location>
</feature>
<organism evidence="6 7">
    <name type="scientific">Desulfurococcus amylolyticus DSM 16532</name>
    <dbReference type="NCBI Taxonomy" id="768672"/>
    <lineage>
        <taxon>Archaea</taxon>
        <taxon>Thermoproteota</taxon>
        <taxon>Thermoprotei</taxon>
        <taxon>Desulfurococcales</taxon>
        <taxon>Desulfurococcaceae</taxon>
        <taxon>Desulfurococcus</taxon>
    </lineage>
</organism>
<dbReference type="HOGENOM" id="CLU_018398_6_2_2"/>
<dbReference type="eggNOG" id="arCOG00109">
    <property type="taxonomic scope" value="Archaea"/>
</dbReference>
<reference evidence="6 7" key="1">
    <citation type="journal article" date="2012" name="J. Bacteriol.">
        <title>Complete Genome Sequence of Desulfurococcus fermentans, a Hyperthermophilic Cellulolytic Crenarchaeon Isolated from a Freshwater Hot Spring in Kamchatka, Russia.</title>
        <authorList>
            <person name="Susanti D."/>
            <person name="Johnson E.F."/>
            <person name="Rodriguez J.R."/>
            <person name="Anderson I."/>
            <person name="Perevalova A.A."/>
            <person name="Kyrpides N."/>
            <person name="Lucas S."/>
            <person name="Han J."/>
            <person name="Lapidus A."/>
            <person name="Cheng J.F."/>
            <person name="Goodwin L."/>
            <person name="Pitluck S."/>
            <person name="Mavrommatis K."/>
            <person name="Peters L."/>
            <person name="Land M.L."/>
            <person name="Hauser L."/>
            <person name="Gopalan V."/>
            <person name="Chan P.P."/>
            <person name="Lowe T.M."/>
            <person name="Atomi H."/>
            <person name="Bonch-Osmolovskaya E.A."/>
            <person name="Woyke T."/>
            <person name="Mukhopadhyay B."/>
        </authorList>
    </citation>
    <scope>NUCLEOTIDE SEQUENCE [LARGE SCALE GENOMIC DNA]</scope>
    <source>
        <strain evidence="6 7">DSM 16532</strain>
    </source>
</reference>
<dbReference type="PANTHER" id="PTHR45875:SF1">
    <property type="entry name" value="METHYLTRANSFERASE N6AMT1"/>
    <property type="match status" value="1"/>
</dbReference>
<dbReference type="PRINTS" id="PR00507">
    <property type="entry name" value="N12N6MTFRASE"/>
</dbReference>
<dbReference type="AlphaFoldDB" id="I3XPR7"/>
<evidence type="ECO:0000313" key="7">
    <source>
        <dbReference type="Proteomes" id="UP000006175"/>
    </source>
</evidence>
<dbReference type="InterPro" id="IPR002052">
    <property type="entry name" value="DNA_methylase_N6_adenine_CS"/>
</dbReference>
<evidence type="ECO:0000256" key="3">
    <source>
        <dbReference type="ARBA" id="ARBA00022679"/>
    </source>
</evidence>
<gene>
    <name evidence="6" type="ORF">Desfe_0028</name>
</gene>
<dbReference type="KEGG" id="dfd:Desfe_0028"/>
<dbReference type="Proteomes" id="UP000006175">
    <property type="component" value="Chromosome"/>
</dbReference>
<keyword evidence="2 6" id="KW-0489">Methyltransferase</keyword>
<keyword evidence="3 6" id="KW-0808">Transferase</keyword>
<evidence type="ECO:0000259" key="5">
    <source>
        <dbReference type="Pfam" id="PF05175"/>
    </source>
</evidence>
<dbReference type="Gene3D" id="3.40.50.150">
    <property type="entry name" value="Vaccinia Virus protein VP39"/>
    <property type="match status" value="1"/>
</dbReference>
<dbReference type="EMBL" id="CP003321">
    <property type="protein sequence ID" value="AFL65941.1"/>
    <property type="molecule type" value="Genomic_DNA"/>
</dbReference>
<name>I3XPR7_DESAM</name>
<dbReference type="PROSITE" id="PS00092">
    <property type="entry name" value="N6_MTASE"/>
    <property type="match status" value="1"/>
</dbReference>
<protein>
    <submittedName>
        <fullName evidence="6">Methyltransferase small</fullName>
    </submittedName>
</protein>
<dbReference type="InterPro" id="IPR029063">
    <property type="entry name" value="SAM-dependent_MTases_sf"/>
</dbReference>
<evidence type="ECO:0000313" key="6">
    <source>
        <dbReference type="EMBL" id="AFL65941.1"/>
    </source>
</evidence>
<dbReference type="SUPFAM" id="SSF53335">
    <property type="entry name" value="S-adenosyl-L-methionine-dependent methyltransferases"/>
    <property type="match status" value="1"/>
</dbReference>
<comment type="similarity">
    <text evidence="1">Belongs to the eukaryotic/archaeal PrmC-related family.</text>
</comment>
<dbReference type="GO" id="GO:0032259">
    <property type="term" value="P:methylation"/>
    <property type="evidence" value="ECO:0007669"/>
    <property type="project" value="UniProtKB-KW"/>
</dbReference>
<keyword evidence="7" id="KW-1185">Reference proteome</keyword>
<dbReference type="GO" id="GO:0008276">
    <property type="term" value="F:protein methyltransferase activity"/>
    <property type="evidence" value="ECO:0007669"/>
    <property type="project" value="TreeGrafter"/>
</dbReference>
<dbReference type="PANTHER" id="PTHR45875">
    <property type="entry name" value="METHYLTRANSFERASE N6AMT1"/>
    <property type="match status" value="1"/>
</dbReference>
<evidence type="ECO:0000256" key="2">
    <source>
        <dbReference type="ARBA" id="ARBA00022603"/>
    </source>
</evidence>
<dbReference type="InterPro" id="IPR007848">
    <property type="entry name" value="Small_mtfrase_dom"/>
</dbReference>
<evidence type="ECO:0000256" key="4">
    <source>
        <dbReference type="ARBA" id="ARBA00022691"/>
    </source>
</evidence>
<sequence>MTVGSLKLVFKGNVYRPSDDSWLVVELLDSIKPKADLCMDLGCGSGVLGLHALLKGYCEKVIFIDIDEDALNTVRENTVLNNVAGKSIILSSDTGISIKESSIDLVLANPPYLPAWSGSIEDIATEGGVHGYEAILYFIDVAWYVLKYSGLLVLVYSSLSNPLVVEEYLSRKGFSRVASITKNMFFETLYSVGVVKKHVKDSTSGY</sequence>
<evidence type="ECO:0000256" key="1">
    <source>
        <dbReference type="ARBA" id="ARBA00006149"/>
    </source>
</evidence>
<dbReference type="GO" id="GO:0035657">
    <property type="term" value="C:eRF1 methyltransferase complex"/>
    <property type="evidence" value="ECO:0007669"/>
    <property type="project" value="TreeGrafter"/>
</dbReference>
<dbReference type="GO" id="GO:0003676">
    <property type="term" value="F:nucleic acid binding"/>
    <property type="evidence" value="ECO:0007669"/>
    <property type="project" value="InterPro"/>
</dbReference>
<dbReference type="Pfam" id="PF05175">
    <property type="entry name" value="MTS"/>
    <property type="match status" value="1"/>
</dbReference>
<proteinExistence type="inferred from homology"/>
<accession>I3XPR7</accession>
<dbReference type="GO" id="GO:0008757">
    <property type="term" value="F:S-adenosylmethionine-dependent methyltransferase activity"/>
    <property type="evidence" value="ECO:0007669"/>
    <property type="project" value="TreeGrafter"/>
</dbReference>
<dbReference type="InterPro" id="IPR052190">
    <property type="entry name" value="Euk-Arch_PrmC-MTase"/>
</dbReference>
<dbReference type="CDD" id="cd02440">
    <property type="entry name" value="AdoMet_MTases"/>
    <property type="match status" value="1"/>
</dbReference>